<comment type="function">
    <text evidence="8">Beta-glucosidases are one of a number of cellulolytic enzymes involved in the degradation of cellulosic biomass. Catalyzes the last step releasing glucose from the inhibitory cellobiose.</text>
</comment>
<dbReference type="OrthoDB" id="4082933at2759"/>
<reference evidence="15 16" key="1">
    <citation type="submission" date="2018-03" db="EMBL/GenBank/DDBJ databases">
        <title>Genomes of Pezizomycetes fungi and the evolution of truffles.</title>
        <authorList>
            <person name="Murat C."/>
            <person name="Payen T."/>
            <person name="Noel B."/>
            <person name="Kuo A."/>
            <person name="Martin F.M."/>
        </authorList>
    </citation>
    <scope>NUCLEOTIDE SEQUENCE [LARGE SCALE GENOMIC DNA]</scope>
    <source>
        <strain evidence="15">091103-1</strain>
    </source>
</reference>
<evidence type="ECO:0000256" key="14">
    <source>
        <dbReference type="SAM" id="SignalP"/>
    </source>
</evidence>
<comment type="similarity">
    <text evidence="2">Belongs to the glycosyl hydrolase 17 family.</text>
</comment>
<keyword evidence="16" id="KW-1185">Reference proteome</keyword>
<name>A0A317SD88_9PEZI</name>
<keyword evidence="5 14" id="KW-0732">Signal</keyword>
<comment type="subcellular location">
    <subcellularLocation>
        <location evidence="1">Secreted</location>
        <location evidence="1">Cell wall</location>
    </subcellularLocation>
</comment>
<keyword evidence="4" id="KW-0964">Secreted</keyword>
<dbReference type="AlphaFoldDB" id="A0A317SD88"/>
<sequence length="567" mass="57554">MRYSLLALAASAWLSSSVSARGHQHRRHAHPAGLAPHGECEVVPPQCTTYTSSVLVPIGTVPPSDASTLKQTMTVVPVVEPTTTTKTTRTSTATLTNVVTLTKPSSAASTSAPPVPTPIVTVCPTPGTYTIPANTVVITSTETVCVPETTMLPPGTHTFGGVTTVVHTATTVVCPVAAVETAGGVTTSKVVMTTYVCPTAGTYVIGASTSTVTGTVTVPCTYPVPTAYPPGTYTHPEVVTTVTVTSAVVVCPYTSSGLPTSAPAVPTTAPSAPLTTTPSAPASTVSATPVSSSAAPSSSVSTAKPSSGGDLWAITYSPYSGNGGCKTASEVSADITTIASKGFKNIRLYSSDCDGLKNVGSACEASGLGIILGVFIKAGGVSTADEQVKDILAWKKFNLVVLFVVGNEAVFNGYCSAEELAAYILKVKGQLQGAGYTGHVTTAETLNILQAHGSVICSAVDVTGVNVHPFFNPGVTADKAGEFLKGQLKLASEACGGKPGWVLEAGWPSAGQPNGNAVPGASEQKVAIASIVKESPGQVTYFSFENDLWKAAGAFGVEPNFGCSGLF</sequence>
<dbReference type="GO" id="GO:0009277">
    <property type="term" value="C:fungal-type cell wall"/>
    <property type="evidence" value="ECO:0007669"/>
    <property type="project" value="TreeGrafter"/>
</dbReference>
<dbReference type="Proteomes" id="UP000246991">
    <property type="component" value="Unassembled WGS sequence"/>
</dbReference>
<organism evidence="15 16">
    <name type="scientific">Tuber magnatum</name>
    <name type="common">white Piedmont truffle</name>
    <dbReference type="NCBI Taxonomy" id="42249"/>
    <lineage>
        <taxon>Eukaryota</taxon>
        <taxon>Fungi</taxon>
        <taxon>Dikarya</taxon>
        <taxon>Ascomycota</taxon>
        <taxon>Pezizomycotina</taxon>
        <taxon>Pezizomycetes</taxon>
        <taxon>Pezizales</taxon>
        <taxon>Tuberaceae</taxon>
        <taxon>Tuber</taxon>
    </lineage>
</organism>
<dbReference type="SUPFAM" id="SSF51445">
    <property type="entry name" value="(Trans)glycosidases"/>
    <property type="match status" value="1"/>
</dbReference>
<dbReference type="GO" id="GO:0005576">
    <property type="term" value="C:extracellular region"/>
    <property type="evidence" value="ECO:0007669"/>
    <property type="project" value="TreeGrafter"/>
</dbReference>
<evidence type="ECO:0000256" key="6">
    <source>
        <dbReference type="ARBA" id="ARBA00022801"/>
    </source>
</evidence>
<evidence type="ECO:0000256" key="4">
    <source>
        <dbReference type="ARBA" id="ARBA00022525"/>
    </source>
</evidence>
<evidence type="ECO:0000256" key="7">
    <source>
        <dbReference type="ARBA" id="ARBA00023295"/>
    </source>
</evidence>
<evidence type="ECO:0000256" key="8">
    <source>
        <dbReference type="ARBA" id="ARBA00024983"/>
    </source>
</evidence>
<feature type="signal peptide" evidence="14">
    <location>
        <begin position="1"/>
        <end position="20"/>
    </location>
</feature>
<evidence type="ECO:0000256" key="12">
    <source>
        <dbReference type="ARBA" id="ARBA00042762"/>
    </source>
</evidence>
<keyword evidence="3" id="KW-0134">Cell wall</keyword>
<evidence type="ECO:0000256" key="3">
    <source>
        <dbReference type="ARBA" id="ARBA00022512"/>
    </source>
</evidence>
<dbReference type="PANTHER" id="PTHR16631">
    <property type="entry name" value="GLUCAN 1,3-BETA-GLUCOSIDASE"/>
    <property type="match status" value="1"/>
</dbReference>
<evidence type="ECO:0000256" key="11">
    <source>
        <dbReference type="ARBA" id="ARBA00041516"/>
    </source>
</evidence>
<comment type="caution">
    <text evidence="15">The sequence shown here is derived from an EMBL/GenBank/DDBJ whole genome shotgun (WGS) entry which is preliminary data.</text>
</comment>
<dbReference type="GO" id="GO:0042973">
    <property type="term" value="F:glucan endo-1,3-beta-D-glucosidase activity"/>
    <property type="evidence" value="ECO:0007669"/>
    <property type="project" value="TreeGrafter"/>
</dbReference>
<evidence type="ECO:0000256" key="2">
    <source>
        <dbReference type="ARBA" id="ARBA00008773"/>
    </source>
</evidence>
<dbReference type="EMBL" id="PYWC01000111">
    <property type="protein sequence ID" value="PWW72275.1"/>
    <property type="molecule type" value="Genomic_DNA"/>
</dbReference>
<evidence type="ECO:0000256" key="5">
    <source>
        <dbReference type="ARBA" id="ARBA00022729"/>
    </source>
</evidence>
<feature type="compositionally biased region" description="Low complexity" evidence="13">
    <location>
        <begin position="259"/>
        <end position="307"/>
    </location>
</feature>
<accession>A0A317SD88</accession>
<evidence type="ECO:0000256" key="1">
    <source>
        <dbReference type="ARBA" id="ARBA00004191"/>
    </source>
</evidence>
<dbReference type="InterPro" id="IPR017853">
    <property type="entry name" value="GH"/>
</dbReference>
<dbReference type="STRING" id="42249.A0A317SD88"/>
<evidence type="ECO:0000313" key="15">
    <source>
        <dbReference type="EMBL" id="PWW72275.1"/>
    </source>
</evidence>
<keyword evidence="6 15" id="KW-0378">Hydrolase</keyword>
<gene>
    <name evidence="15" type="ORF">C7212DRAFT_354644</name>
</gene>
<keyword evidence="7" id="KW-0326">Glycosidase</keyword>
<evidence type="ECO:0000256" key="10">
    <source>
        <dbReference type="ARBA" id="ARBA00041495"/>
    </source>
</evidence>
<feature type="region of interest" description="Disordered" evidence="13">
    <location>
        <begin position="258"/>
        <end position="307"/>
    </location>
</feature>
<dbReference type="GO" id="GO:0009986">
    <property type="term" value="C:cell surface"/>
    <property type="evidence" value="ECO:0007669"/>
    <property type="project" value="TreeGrafter"/>
</dbReference>
<proteinExistence type="inferred from homology"/>
<feature type="chain" id="PRO_5016378096" description="Probable beta-glucosidase btgE" evidence="14">
    <location>
        <begin position="21"/>
        <end position="567"/>
    </location>
</feature>
<evidence type="ECO:0000256" key="13">
    <source>
        <dbReference type="SAM" id="MobiDB-lite"/>
    </source>
</evidence>
<dbReference type="GO" id="GO:0071555">
    <property type="term" value="P:cell wall organization"/>
    <property type="evidence" value="ECO:0007669"/>
    <property type="project" value="TreeGrafter"/>
</dbReference>
<dbReference type="InterPro" id="IPR050732">
    <property type="entry name" value="Beta-glucan_modifiers"/>
</dbReference>
<evidence type="ECO:0000256" key="9">
    <source>
        <dbReference type="ARBA" id="ARBA00039284"/>
    </source>
</evidence>
<evidence type="ECO:0000313" key="16">
    <source>
        <dbReference type="Proteomes" id="UP000246991"/>
    </source>
</evidence>
<dbReference type="PANTHER" id="PTHR16631:SF24">
    <property type="entry name" value="FAMILY 17 GLUCOSIDASE SCW11-RELATED"/>
    <property type="match status" value="1"/>
</dbReference>
<protein>
    <recommendedName>
        <fullName evidence="9">Probable beta-glucosidase btgE</fullName>
    </recommendedName>
    <alternativeName>
        <fullName evidence="10">Beta-D-glucoside glucohydrolase btgE</fullName>
    </alternativeName>
    <alternativeName>
        <fullName evidence="12">Cellobiase btgE</fullName>
    </alternativeName>
    <alternativeName>
        <fullName evidence="11">Gentiobiase btgE</fullName>
    </alternativeName>
</protein>